<evidence type="ECO:0000256" key="2">
    <source>
        <dbReference type="ARBA" id="ARBA00022448"/>
    </source>
</evidence>
<keyword evidence="3" id="KW-0479">Metal-binding</keyword>
<keyword evidence="5" id="KW-0408">Iron</keyword>
<keyword evidence="4" id="KW-0249">Electron transport</keyword>
<evidence type="ECO:0000256" key="5">
    <source>
        <dbReference type="ARBA" id="ARBA00023004"/>
    </source>
</evidence>
<sequence>MRIVADRERCEGHGICINQAPSLLGLDDDDIVLAPEHDLSPDEEGQARVAVASCPVAALVLAEDGCP</sequence>
<protein>
    <submittedName>
        <fullName evidence="8">Ferredoxin</fullName>
    </submittedName>
</protein>
<evidence type="ECO:0000256" key="7">
    <source>
        <dbReference type="ARBA" id="ARBA00023291"/>
    </source>
</evidence>
<dbReference type="GO" id="GO:0046872">
    <property type="term" value="F:metal ion binding"/>
    <property type="evidence" value="ECO:0007669"/>
    <property type="project" value="UniProtKB-KW"/>
</dbReference>
<reference evidence="8 9" key="1">
    <citation type="submission" date="2018-05" db="EMBL/GenBank/DDBJ databases">
        <title>Nocardioides silvaticus genome.</title>
        <authorList>
            <person name="Li C."/>
            <person name="Wang G."/>
        </authorList>
    </citation>
    <scope>NUCLEOTIDE SEQUENCE [LARGE SCALE GENOMIC DNA]</scope>
    <source>
        <strain evidence="8 9">CCTCC AB 2018079</strain>
    </source>
</reference>
<keyword evidence="2" id="KW-0813">Transport</keyword>
<organism evidence="8 9">
    <name type="scientific">Nocardioides silvaticus</name>
    <dbReference type="NCBI Taxonomy" id="2201891"/>
    <lineage>
        <taxon>Bacteria</taxon>
        <taxon>Bacillati</taxon>
        <taxon>Actinomycetota</taxon>
        <taxon>Actinomycetes</taxon>
        <taxon>Propionibacteriales</taxon>
        <taxon>Nocardioidaceae</taxon>
        <taxon>Nocardioides</taxon>
    </lineage>
</organism>
<accession>A0A316TFH9</accession>
<evidence type="ECO:0000256" key="1">
    <source>
        <dbReference type="ARBA" id="ARBA00001927"/>
    </source>
</evidence>
<dbReference type="InterPro" id="IPR051269">
    <property type="entry name" value="Fe-S_cluster_ET"/>
</dbReference>
<dbReference type="SUPFAM" id="SSF54862">
    <property type="entry name" value="4Fe-4S ferredoxins"/>
    <property type="match status" value="1"/>
</dbReference>
<dbReference type="Gene3D" id="3.30.70.20">
    <property type="match status" value="1"/>
</dbReference>
<evidence type="ECO:0000313" key="8">
    <source>
        <dbReference type="EMBL" id="PWN03273.1"/>
    </source>
</evidence>
<dbReference type="PANTHER" id="PTHR36923">
    <property type="entry name" value="FERREDOXIN"/>
    <property type="match status" value="1"/>
</dbReference>
<comment type="cofactor">
    <cofactor evidence="1">
        <name>[3Fe-4S] cluster</name>
        <dbReference type="ChEBI" id="CHEBI:21137"/>
    </cofactor>
</comment>
<dbReference type="PANTHER" id="PTHR36923:SF3">
    <property type="entry name" value="FERREDOXIN"/>
    <property type="match status" value="1"/>
</dbReference>
<gene>
    <name evidence="8" type="ORF">DJ010_09160</name>
</gene>
<dbReference type="OrthoDB" id="4741951at2"/>
<dbReference type="Pfam" id="PF13459">
    <property type="entry name" value="Fer4_15"/>
    <property type="match status" value="1"/>
</dbReference>
<evidence type="ECO:0000256" key="3">
    <source>
        <dbReference type="ARBA" id="ARBA00022723"/>
    </source>
</evidence>
<keyword evidence="6" id="KW-0411">Iron-sulfur</keyword>
<dbReference type="EMBL" id="QGDD01000003">
    <property type="protein sequence ID" value="PWN03273.1"/>
    <property type="molecule type" value="Genomic_DNA"/>
</dbReference>
<evidence type="ECO:0000256" key="4">
    <source>
        <dbReference type="ARBA" id="ARBA00022982"/>
    </source>
</evidence>
<dbReference type="Proteomes" id="UP000245507">
    <property type="component" value="Unassembled WGS sequence"/>
</dbReference>
<comment type="caution">
    <text evidence="8">The sequence shown here is derived from an EMBL/GenBank/DDBJ whole genome shotgun (WGS) entry which is preliminary data.</text>
</comment>
<proteinExistence type="predicted"/>
<name>A0A316TFH9_9ACTN</name>
<evidence type="ECO:0000256" key="6">
    <source>
        <dbReference type="ARBA" id="ARBA00023014"/>
    </source>
</evidence>
<evidence type="ECO:0000313" key="9">
    <source>
        <dbReference type="Proteomes" id="UP000245507"/>
    </source>
</evidence>
<dbReference type="GO" id="GO:0051538">
    <property type="term" value="F:3 iron, 4 sulfur cluster binding"/>
    <property type="evidence" value="ECO:0007669"/>
    <property type="project" value="UniProtKB-KW"/>
</dbReference>
<keyword evidence="9" id="KW-1185">Reference proteome</keyword>
<dbReference type="RefSeq" id="WP_109693362.1">
    <property type="nucleotide sequence ID" value="NZ_QGDD01000003.1"/>
</dbReference>
<keyword evidence="7" id="KW-0003">3Fe-4S</keyword>
<dbReference type="AlphaFoldDB" id="A0A316TFH9"/>